<feature type="region of interest" description="Disordered" evidence="1">
    <location>
        <begin position="110"/>
        <end position="199"/>
    </location>
</feature>
<dbReference type="OrthoDB" id="5416097at2759"/>
<evidence type="ECO:0000313" key="4">
    <source>
        <dbReference type="Proteomes" id="UP000042958"/>
    </source>
</evidence>
<dbReference type="AlphaFoldDB" id="A0A0F7TH87"/>
<dbReference type="Pfam" id="PF13391">
    <property type="entry name" value="HNH_2"/>
    <property type="match status" value="1"/>
</dbReference>
<name>A0A0F7TH87_PENBI</name>
<dbReference type="InterPro" id="IPR003615">
    <property type="entry name" value="HNH_nuc"/>
</dbReference>
<accession>A0A0F7TH87</accession>
<proteinExistence type="predicted"/>
<feature type="compositionally biased region" description="Acidic residues" evidence="1">
    <location>
        <begin position="402"/>
        <end position="413"/>
    </location>
</feature>
<protein>
    <recommendedName>
        <fullName evidence="2">HNH nuclease domain-containing protein</fullName>
    </recommendedName>
</protein>
<feature type="region of interest" description="Disordered" evidence="1">
    <location>
        <begin position="399"/>
        <end position="466"/>
    </location>
</feature>
<keyword evidence="4" id="KW-1185">Reference proteome</keyword>
<feature type="compositionally biased region" description="Polar residues" evidence="1">
    <location>
        <begin position="112"/>
        <end position="129"/>
    </location>
</feature>
<gene>
    <name evidence="3" type="ORF">PMG11_00676</name>
</gene>
<evidence type="ECO:0000259" key="2">
    <source>
        <dbReference type="Pfam" id="PF13391"/>
    </source>
</evidence>
<dbReference type="Proteomes" id="UP000042958">
    <property type="component" value="Unassembled WGS sequence"/>
</dbReference>
<feature type="compositionally biased region" description="Low complexity" evidence="1">
    <location>
        <begin position="166"/>
        <end position="191"/>
    </location>
</feature>
<organism evidence="3 4">
    <name type="scientific">Penicillium brasilianum</name>
    <dbReference type="NCBI Taxonomy" id="104259"/>
    <lineage>
        <taxon>Eukaryota</taxon>
        <taxon>Fungi</taxon>
        <taxon>Dikarya</taxon>
        <taxon>Ascomycota</taxon>
        <taxon>Pezizomycotina</taxon>
        <taxon>Eurotiomycetes</taxon>
        <taxon>Eurotiomycetidae</taxon>
        <taxon>Eurotiales</taxon>
        <taxon>Aspergillaceae</taxon>
        <taxon>Penicillium</taxon>
    </lineage>
</organism>
<feature type="domain" description="HNH nuclease" evidence="2">
    <location>
        <begin position="208"/>
        <end position="292"/>
    </location>
</feature>
<evidence type="ECO:0000256" key="1">
    <source>
        <dbReference type="SAM" id="MobiDB-lite"/>
    </source>
</evidence>
<sequence length="466" mass="51707">MASEIDSKHIFSEFEDPERKALIASIVEQAGGLALVPRTNLFALWFSDISVLRKAADPGERASRKTLTLAAKSLPNDLDVAGIWAGTKKPEPFSMPAALAISGRFLPPTIHQAPSLSSPRVRQAPSLSPQRPHKASRINPEDGLQATQDDAPRISPLGTQERSRGRSLARSRLPVPPSSSSSAASSIAPSKRSIDARDQALARDRQQCVLTALLQPTLQVSHILPFKLNKITTVEDMVWPWLEAFWGEERVEAWKNQLLRNPDGSMNTEFTANLMTLSIQVHQYWDSAICAFRPISVNDERTKLKVAFHWLPLPLDKVRRHQPTLTLSHPYPDLPRGFVQGPREKEELTMMRLYHQVSGEVIPSGYIFDITTPDPVAKPLPSTELLELKWHLSRIMSMQGAAEDEDSDPDPDDDLVKVPSRTPSPAKAGNPLRENMPIRSRPQSLSPGKLQQVLSSLETSSLDKDC</sequence>
<dbReference type="EMBL" id="CDHK01000001">
    <property type="protein sequence ID" value="CEJ54358.1"/>
    <property type="molecule type" value="Genomic_DNA"/>
</dbReference>
<evidence type="ECO:0000313" key="3">
    <source>
        <dbReference type="EMBL" id="CEJ54358.1"/>
    </source>
</evidence>
<reference evidence="4" key="1">
    <citation type="journal article" date="2015" name="Genome Announc.">
        <title>Draft genome sequence of the fungus Penicillium brasilianum MG11.</title>
        <authorList>
            <person name="Horn F."/>
            <person name="Linde J."/>
            <person name="Mattern D.J."/>
            <person name="Walther G."/>
            <person name="Guthke R."/>
            <person name="Brakhage A.A."/>
            <person name="Valiante V."/>
        </authorList>
    </citation>
    <scope>NUCLEOTIDE SEQUENCE [LARGE SCALE GENOMIC DNA]</scope>
    <source>
        <strain evidence="4">MG11</strain>
    </source>
</reference>